<dbReference type="EMBL" id="WJXA01000008">
    <property type="protein sequence ID" value="KAF7134764.1"/>
    <property type="molecule type" value="Genomic_DNA"/>
</dbReference>
<dbReference type="OrthoDB" id="411372at2759"/>
<dbReference type="PROSITE" id="PS50891">
    <property type="entry name" value="LOB"/>
    <property type="match status" value="1"/>
</dbReference>
<evidence type="ECO:0000313" key="5">
    <source>
        <dbReference type="Proteomes" id="UP000626092"/>
    </source>
</evidence>
<keyword evidence="5" id="KW-1185">Reference proteome</keyword>
<dbReference type="InterPro" id="IPR004883">
    <property type="entry name" value="LOB"/>
</dbReference>
<feature type="region of interest" description="Disordered" evidence="2">
    <location>
        <begin position="245"/>
        <end position="264"/>
    </location>
</feature>
<evidence type="ECO:0000256" key="2">
    <source>
        <dbReference type="SAM" id="MobiDB-lite"/>
    </source>
</evidence>
<evidence type="ECO:0000259" key="3">
    <source>
        <dbReference type="PROSITE" id="PS50891"/>
    </source>
</evidence>
<reference evidence="4" key="1">
    <citation type="submission" date="2019-11" db="EMBL/GenBank/DDBJ databases">
        <authorList>
            <person name="Liu Y."/>
            <person name="Hou J."/>
            <person name="Li T.-Q."/>
            <person name="Guan C.-H."/>
            <person name="Wu X."/>
            <person name="Wu H.-Z."/>
            <person name="Ling F."/>
            <person name="Zhang R."/>
            <person name="Shi X.-G."/>
            <person name="Ren J.-P."/>
            <person name="Chen E.-F."/>
            <person name="Sun J.-M."/>
        </authorList>
    </citation>
    <scope>NUCLEOTIDE SEQUENCE</scope>
    <source>
        <strain evidence="4">Adult_tree_wgs_1</strain>
        <tissue evidence="4">Leaves</tissue>
    </source>
</reference>
<organism evidence="4 5">
    <name type="scientific">Rhododendron simsii</name>
    <name type="common">Sims's rhododendron</name>
    <dbReference type="NCBI Taxonomy" id="118357"/>
    <lineage>
        <taxon>Eukaryota</taxon>
        <taxon>Viridiplantae</taxon>
        <taxon>Streptophyta</taxon>
        <taxon>Embryophyta</taxon>
        <taxon>Tracheophyta</taxon>
        <taxon>Spermatophyta</taxon>
        <taxon>Magnoliopsida</taxon>
        <taxon>eudicotyledons</taxon>
        <taxon>Gunneridae</taxon>
        <taxon>Pentapetalae</taxon>
        <taxon>asterids</taxon>
        <taxon>Ericales</taxon>
        <taxon>Ericaceae</taxon>
        <taxon>Ericoideae</taxon>
        <taxon>Rhodoreae</taxon>
        <taxon>Rhododendron</taxon>
    </lineage>
</organism>
<feature type="domain" description="LOB" evidence="3">
    <location>
        <begin position="9"/>
        <end position="110"/>
    </location>
</feature>
<dbReference type="PANTHER" id="PTHR31301">
    <property type="entry name" value="LOB DOMAIN-CONTAINING PROTEIN 4-RELATED"/>
    <property type="match status" value="1"/>
</dbReference>
<dbReference type="AlphaFoldDB" id="A0A834GGQ7"/>
<evidence type="ECO:0000313" key="4">
    <source>
        <dbReference type="EMBL" id="KAF7134764.1"/>
    </source>
</evidence>
<dbReference type="PANTHER" id="PTHR31301:SF21">
    <property type="entry name" value="LOB DOMAIN-CONTAINING PROTEIN 27-RELATED"/>
    <property type="match status" value="1"/>
</dbReference>
<dbReference type="Proteomes" id="UP000626092">
    <property type="component" value="Unassembled WGS sequence"/>
</dbReference>
<gene>
    <name evidence="4" type="ORF">RHSIM_Rhsim08G0161500</name>
</gene>
<comment type="caution">
    <text evidence="4">The sequence shown here is derived from an EMBL/GenBank/DDBJ whole genome shotgun (WGS) entry which is preliminary data.</text>
</comment>
<evidence type="ECO:0000256" key="1">
    <source>
        <dbReference type="ARBA" id="ARBA00005474"/>
    </source>
</evidence>
<dbReference type="Pfam" id="PF03195">
    <property type="entry name" value="LOB"/>
    <property type="match status" value="1"/>
</dbReference>
<proteinExistence type="inferred from homology"/>
<sequence length="285" mass="32217">MTLKGGTSQACAACRFQRRKCTDECQLKPYFPADNPKMFQNAHKLFGVSNIVKILKKLDQVQKMEAMRSIIFQAEIREKYPVHGCCGVISQLQYQIRHAEEELYAVLAQIAFFRQQSNQQNEIESVHDSTSQIQALSLFHQEAAPPQQQPPVNALPMASHQAYPNCNNVVAYNNSGYLDKDNVVNSLWVQNPYNGDNNTINNPMAMQSQLVPSSQLNIQQEPAQEYDEMHPFFDTIDDRQSYIDSKDAYDSSSDSSLKDRTQSVDHVTDNELKSAAAGFRLTSVN</sequence>
<protein>
    <recommendedName>
        <fullName evidence="3">LOB domain-containing protein</fullName>
    </recommendedName>
</protein>
<accession>A0A834GGQ7</accession>
<name>A0A834GGQ7_RHOSS</name>
<comment type="similarity">
    <text evidence="1">Belongs to the LOB domain-containing protein family.</text>
</comment>